<dbReference type="Proteomes" id="UP000044806">
    <property type="component" value="Unassembled WGS sequence"/>
</dbReference>
<dbReference type="EMBL" id="CWOW01000013">
    <property type="protein sequence ID" value="CSA83372.1"/>
    <property type="molecule type" value="Genomic_DNA"/>
</dbReference>
<sequence>MAQRVLLKIAVGTGYRVATKQLNIALCPIIRQTKLRPSDNRLSGTTAQCGGKNRIQLLEIQPLDRIISMHKNPDRINRHTQCRWLVAVHRFKRGNFTAAHWAAHRAKLRRAF</sequence>
<protein>
    <submittedName>
        <fullName evidence="1">Uncharacterized protein</fullName>
    </submittedName>
</protein>
<gene>
    <name evidence="1" type="ORF">ERS013165_02537</name>
</gene>
<reference evidence="1 2" key="1">
    <citation type="submission" date="2015-07" db="EMBL/GenBank/DDBJ databases">
        <authorList>
            <consortium name="Pathogen Informatics"/>
        </authorList>
    </citation>
    <scope>NUCLEOTIDE SEQUENCE [LARGE SCALE GENOMIC DNA]</scope>
    <source>
        <strain evidence="1 2">A51</strain>
    </source>
</reference>
<organism evidence="1 2">
    <name type="scientific">Vibrio cholerae</name>
    <dbReference type="NCBI Taxonomy" id="666"/>
    <lineage>
        <taxon>Bacteria</taxon>
        <taxon>Pseudomonadati</taxon>
        <taxon>Pseudomonadota</taxon>
        <taxon>Gammaproteobacteria</taxon>
        <taxon>Vibrionales</taxon>
        <taxon>Vibrionaceae</taxon>
        <taxon>Vibrio</taxon>
    </lineage>
</organism>
<name>A0A655R302_VIBCL</name>
<dbReference type="AlphaFoldDB" id="A0A655R302"/>
<proteinExistence type="predicted"/>
<accession>A0A655R302</accession>
<evidence type="ECO:0000313" key="1">
    <source>
        <dbReference type="EMBL" id="CSA83372.1"/>
    </source>
</evidence>
<evidence type="ECO:0000313" key="2">
    <source>
        <dbReference type="Proteomes" id="UP000044806"/>
    </source>
</evidence>